<comment type="catalytic activity">
    <reaction evidence="1">
        <text>an N-acyl-D-glucosamine 6-phosphate = an N-acyl-D-mannosamine 6-phosphate</text>
        <dbReference type="Rhea" id="RHEA:23932"/>
        <dbReference type="ChEBI" id="CHEBI:57599"/>
        <dbReference type="ChEBI" id="CHEBI:57666"/>
        <dbReference type="EC" id="5.1.3.9"/>
    </reaction>
</comment>
<keyword evidence="8" id="KW-1185">Reference proteome</keyword>
<sequence length="266" mass="29384">MKLFYSAIKNLVVSTNDDGYLIVNKIKTEACMKQQLENMTYVNDKLEDFKRELFGKIIVSIQPVEKSPLDTGDYIVAVAKAAKLMNVPAIRIQGVDNVRIVSSEVDIPIIGIVKRDLDDSPVRITPFIEDVIELKKAGAAVIAFDATDRIRPISRESICHEIHKAGCFAMADCAAYEDGIWAAKNNVEFIGTTLSGYTTPITPLEPDFELIKSFKKAGLYTIAEGRFNTPELTQKAILSGADCVTVGSALTRFEVVLEWFNNAISK</sequence>
<evidence type="ECO:0000313" key="8">
    <source>
        <dbReference type="Proteomes" id="UP000242642"/>
    </source>
</evidence>
<name>A0A1I0BPH4_9GAMM</name>
<evidence type="ECO:0000256" key="6">
    <source>
        <dbReference type="ARBA" id="ARBA00023277"/>
    </source>
</evidence>
<dbReference type="AlphaFoldDB" id="A0A1I0BPH4"/>
<proteinExistence type="predicted"/>
<organism evidence="7 8">
    <name type="scientific">Thorsellia anophelis DSM 18579</name>
    <dbReference type="NCBI Taxonomy" id="1123402"/>
    <lineage>
        <taxon>Bacteria</taxon>
        <taxon>Pseudomonadati</taxon>
        <taxon>Pseudomonadota</taxon>
        <taxon>Gammaproteobacteria</taxon>
        <taxon>Enterobacterales</taxon>
        <taxon>Thorselliaceae</taxon>
        <taxon>Thorsellia</taxon>
    </lineage>
</organism>
<dbReference type="UniPathway" id="UPA00629">
    <property type="reaction ID" value="UER00682"/>
</dbReference>
<dbReference type="NCBIfam" id="NF002231">
    <property type="entry name" value="PRK01130.1"/>
    <property type="match status" value="1"/>
</dbReference>
<dbReference type="GO" id="GO:0019262">
    <property type="term" value="P:N-acetylneuraminate catabolic process"/>
    <property type="evidence" value="ECO:0007669"/>
    <property type="project" value="UniProtKB-UniPathway"/>
</dbReference>
<protein>
    <recommendedName>
        <fullName evidence="4">N-acylglucosamine-6-phosphate 2-epimerase</fullName>
        <ecNumber evidence="4">5.1.3.9</ecNumber>
    </recommendedName>
</protein>
<dbReference type="SUPFAM" id="SSF51366">
    <property type="entry name" value="Ribulose-phoshate binding barrel"/>
    <property type="match status" value="1"/>
</dbReference>
<dbReference type="PANTHER" id="PTHR36204">
    <property type="entry name" value="N-ACETYLMANNOSAMINE-6-PHOSPHATE 2-EPIMERASE-RELATED"/>
    <property type="match status" value="1"/>
</dbReference>
<evidence type="ECO:0000256" key="3">
    <source>
        <dbReference type="ARBA" id="ARBA00005081"/>
    </source>
</evidence>
<evidence type="ECO:0000256" key="2">
    <source>
        <dbReference type="ARBA" id="ARBA00002147"/>
    </source>
</evidence>
<dbReference type="CDD" id="cd04729">
    <property type="entry name" value="NanE"/>
    <property type="match status" value="1"/>
</dbReference>
<evidence type="ECO:0000313" key="7">
    <source>
        <dbReference type="EMBL" id="SET08212.1"/>
    </source>
</evidence>
<dbReference type="GO" id="GO:0005829">
    <property type="term" value="C:cytosol"/>
    <property type="evidence" value="ECO:0007669"/>
    <property type="project" value="TreeGrafter"/>
</dbReference>
<comment type="pathway">
    <text evidence="3">Amino-sugar metabolism; N-acetylneuraminate degradation; D-fructose 6-phosphate from N-acetylneuraminate: step 3/5.</text>
</comment>
<dbReference type="InterPro" id="IPR013785">
    <property type="entry name" value="Aldolase_TIM"/>
</dbReference>
<reference evidence="8" key="1">
    <citation type="submission" date="2016-10" db="EMBL/GenBank/DDBJ databases">
        <authorList>
            <person name="Varghese N."/>
            <person name="Submissions S."/>
        </authorList>
    </citation>
    <scope>NUCLEOTIDE SEQUENCE [LARGE SCALE GENOMIC DNA]</scope>
    <source>
        <strain evidence="8">DSM 18579</strain>
    </source>
</reference>
<dbReference type="PANTHER" id="PTHR36204:SF1">
    <property type="entry name" value="N-ACETYLMANNOSAMINE-6-PHOSPHATE 2-EPIMERASE-RELATED"/>
    <property type="match status" value="1"/>
</dbReference>
<comment type="function">
    <text evidence="2">Converts N-acetylmannosamine-6-phosphate (ManNAc-6-P) to N-acetylglucosamine-6-phosphate (GlcNAc-6-P).</text>
</comment>
<dbReference type="STRING" id="1123402.SAMN02583745_01326"/>
<dbReference type="GO" id="GO:0006053">
    <property type="term" value="P:N-acetylmannosamine catabolic process"/>
    <property type="evidence" value="ECO:0007669"/>
    <property type="project" value="TreeGrafter"/>
</dbReference>
<keyword evidence="6" id="KW-0119">Carbohydrate metabolism</keyword>
<evidence type="ECO:0000256" key="1">
    <source>
        <dbReference type="ARBA" id="ARBA00000056"/>
    </source>
</evidence>
<dbReference type="EC" id="5.1.3.9" evidence="4"/>
<dbReference type="Pfam" id="PF04131">
    <property type="entry name" value="NanE"/>
    <property type="match status" value="1"/>
</dbReference>
<dbReference type="EMBL" id="FOHV01000008">
    <property type="protein sequence ID" value="SET08212.1"/>
    <property type="molecule type" value="Genomic_DNA"/>
</dbReference>
<evidence type="ECO:0000256" key="5">
    <source>
        <dbReference type="ARBA" id="ARBA00023235"/>
    </source>
</evidence>
<dbReference type="InterPro" id="IPR011060">
    <property type="entry name" value="RibuloseP-bd_barrel"/>
</dbReference>
<dbReference type="Gene3D" id="3.20.20.70">
    <property type="entry name" value="Aldolase class I"/>
    <property type="match status" value="1"/>
</dbReference>
<dbReference type="Proteomes" id="UP000242642">
    <property type="component" value="Unassembled WGS sequence"/>
</dbReference>
<gene>
    <name evidence="7" type="ORF">SAMN02583745_01326</name>
</gene>
<dbReference type="InterPro" id="IPR007260">
    <property type="entry name" value="NanE"/>
</dbReference>
<dbReference type="GO" id="GO:0047465">
    <property type="term" value="F:N-acylglucosamine-6-phosphate 2-epimerase activity"/>
    <property type="evidence" value="ECO:0007669"/>
    <property type="project" value="UniProtKB-EC"/>
</dbReference>
<accession>A0A1I0BPH4</accession>
<evidence type="ECO:0000256" key="4">
    <source>
        <dbReference type="ARBA" id="ARBA00013180"/>
    </source>
</evidence>
<keyword evidence="5" id="KW-0413">Isomerase</keyword>
<dbReference type="FunFam" id="3.20.20.70:FF:000035">
    <property type="entry name" value="Putative N-acetylmannosamine-6-phosphate 2-epimerase"/>
    <property type="match status" value="1"/>
</dbReference>